<evidence type="ECO:0000256" key="6">
    <source>
        <dbReference type="ARBA" id="ARBA00022892"/>
    </source>
</evidence>
<dbReference type="GO" id="GO:0016192">
    <property type="term" value="P:vesicle-mediated transport"/>
    <property type="evidence" value="ECO:0007669"/>
    <property type="project" value="UniProtKB-KW"/>
</dbReference>
<evidence type="ECO:0000256" key="2">
    <source>
        <dbReference type="ARBA" id="ARBA00007891"/>
    </source>
</evidence>
<dbReference type="GO" id="GO:0015031">
    <property type="term" value="P:protein transport"/>
    <property type="evidence" value="ECO:0007669"/>
    <property type="project" value="UniProtKB-KW"/>
</dbReference>
<keyword evidence="12" id="KW-1185">Reference proteome</keyword>
<reference evidence="11" key="1">
    <citation type="submission" date="2024-10" db="EMBL/GenBank/DDBJ databases">
        <authorList>
            <person name="Ryan C."/>
        </authorList>
    </citation>
    <scope>NUCLEOTIDE SEQUENCE [LARGE SCALE GENOMIC DNA]</scope>
</reference>
<keyword evidence="4 10" id="KW-0812">Transmembrane</keyword>
<dbReference type="Proteomes" id="UP001497457">
    <property type="component" value="Chromosome 25rd"/>
</dbReference>
<evidence type="ECO:0000256" key="4">
    <source>
        <dbReference type="ARBA" id="ARBA00022692"/>
    </source>
</evidence>
<evidence type="ECO:0000256" key="7">
    <source>
        <dbReference type="ARBA" id="ARBA00022927"/>
    </source>
</evidence>
<comment type="subcellular location">
    <subcellularLocation>
        <location evidence="1">Endoplasmic reticulum membrane</location>
        <topology evidence="1">Single-pass type IV membrane protein</topology>
    </subcellularLocation>
</comment>
<protein>
    <submittedName>
        <fullName evidence="11">Uncharacterized protein</fullName>
    </submittedName>
</protein>
<dbReference type="PANTHER" id="PTHR13050:SF7">
    <property type="entry name" value="VESICLE TRANSPORT PROTEIN USE1"/>
    <property type="match status" value="1"/>
</dbReference>
<evidence type="ECO:0000313" key="12">
    <source>
        <dbReference type="Proteomes" id="UP001497457"/>
    </source>
</evidence>
<dbReference type="InterPro" id="IPR019150">
    <property type="entry name" value="Vesicle_transport_protein_Use1"/>
</dbReference>
<accession>A0ABC9BIJ6</accession>
<feature type="transmembrane region" description="Helical" evidence="10">
    <location>
        <begin position="249"/>
        <end position="267"/>
    </location>
</feature>
<gene>
    <name evidence="11" type="ORF">URODEC1_LOCUS64603</name>
</gene>
<sequence length="268" mass="29996">MRLNKVEVNLRRLLEAAPRQQNPAKLVHYVTTARELLEQLGAQITPEGISSVSKAKLSDYSEKIEALAAKLAASVVCYYHVDSLYAHCHSYFICRFFIGFKAATADPENEKPVVESREEEISEEIAKAESPISLSSGLRRRSAAHIEARASHQERTGDIGAPIKLDAEAQAHIEKHRKLQEDLTDEMVELARQLKESSLMMNQSVQETEKILDSTERAVEHSLASTGHATSRAAEVYSLTSKTTCFQCLLIFFMTCMFVMVVLLIRIT</sequence>
<evidence type="ECO:0000256" key="1">
    <source>
        <dbReference type="ARBA" id="ARBA00004163"/>
    </source>
</evidence>
<evidence type="ECO:0000256" key="9">
    <source>
        <dbReference type="ARBA" id="ARBA00023136"/>
    </source>
</evidence>
<dbReference type="PANTHER" id="PTHR13050">
    <property type="entry name" value="USE1-LIKE PROTEIN"/>
    <property type="match status" value="1"/>
</dbReference>
<organism evidence="11 12">
    <name type="scientific">Urochloa decumbens</name>
    <dbReference type="NCBI Taxonomy" id="240449"/>
    <lineage>
        <taxon>Eukaryota</taxon>
        <taxon>Viridiplantae</taxon>
        <taxon>Streptophyta</taxon>
        <taxon>Embryophyta</taxon>
        <taxon>Tracheophyta</taxon>
        <taxon>Spermatophyta</taxon>
        <taxon>Magnoliopsida</taxon>
        <taxon>Liliopsida</taxon>
        <taxon>Poales</taxon>
        <taxon>Poaceae</taxon>
        <taxon>PACMAD clade</taxon>
        <taxon>Panicoideae</taxon>
        <taxon>Panicodae</taxon>
        <taxon>Paniceae</taxon>
        <taxon>Melinidinae</taxon>
        <taxon>Urochloa</taxon>
    </lineage>
</organism>
<evidence type="ECO:0000256" key="8">
    <source>
        <dbReference type="ARBA" id="ARBA00022989"/>
    </source>
</evidence>
<keyword evidence="6" id="KW-0931">ER-Golgi transport</keyword>
<keyword evidence="3" id="KW-0813">Transport</keyword>
<evidence type="ECO:0000313" key="11">
    <source>
        <dbReference type="EMBL" id="CAL4999949.1"/>
    </source>
</evidence>
<dbReference type="CDD" id="cd15860">
    <property type="entry name" value="SNARE_USE1"/>
    <property type="match status" value="1"/>
</dbReference>
<keyword evidence="8 10" id="KW-1133">Transmembrane helix</keyword>
<keyword evidence="5" id="KW-0256">Endoplasmic reticulum</keyword>
<dbReference type="Pfam" id="PF09753">
    <property type="entry name" value="Use1"/>
    <property type="match status" value="1"/>
</dbReference>
<name>A0ABC9BIJ6_9POAL</name>
<dbReference type="EMBL" id="OZ075135">
    <property type="protein sequence ID" value="CAL4999949.1"/>
    <property type="molecule type" value="Genomic_DNA"/>
</dbReference>
<keyword evidence="7" id="KW-0653">Protein transport</keyword>
<comment type="similarity">
    <text evidence="2">Belongs to the USE1 family.</text>
</comment>
<dbReference type="GO" id="GO:0005789">
    <property type="term" value="C:endoplasmic reticulum membrane"/>
    <property type="evidence" value="ECO:0007669"/>
    <property type="project" value="UniProtKB-SubCell"/>
</dbReference>
<evidence type="ECO:0000256" key="10">
    <source>
        <dbReference type="SAM" id="Phobius"/>
    </source>
</evidence>
<proteinExistence type="inferred from homology"/>
<evidence type="ECO:0000256" key="5">
    <source>
        <dbReference type="ARBA" id="ARBA00022824"/>
    </source>
</evidence>
<dbReference type="AlphaFoldDB" id="A0ABC9BIJ6"/>
<keyword evidence="9 10" id="KW-0472">Membrane</keyword>
<evidence type="ECO:0000256" key="3">
    <source>
        <dbReference type="ARBA" id="ARBA00022448"/>
    </source>
</evidence>